<accession>A0AAF3F4V6</accession>
<dbReference type="FunFam" id="3.40.50.12670:FF:000002">
    <property type="entry name" value="Carboxypeptidase"/>
    <property type="match status" value="1"/>
</dbReference>
<evidence type="ECO:0000256" key="6">
    <source>
        <dbReference type="ARBA" id="ARBA00023180"/>
    </source>
</evidence>
<dbReference type="InterPro" id="IPR001563">
    <property type="entry name" value="Peptidase_S10"/>
</dbReference>
<protein>
    <recommendedName>
        <fullName evidence="7">Carboxypeptidase</fullName>
        <ecNumber evidence="7">3.4.16.-</ecNumber>
    </recommendedName>
</protein>
<reference evidence="9" key="1">
    <citation type="submission" date="2024-02" db="UniProtKB">
        <authorList>
            <consortium name="WormBaseParasite"/>
        </authorList>
    </citation>
    <scope>IDENTIFICATION</scope>
</reference>
<dbReference type="Gene3D" id="3.40.50.1820">
    <property type="entry name" value="alpha/beta hydrolase"/>
    <property type="match status" value="1"/>
</dbReference>
<dbReference type="InterPro" id="IPR018202">
    <property type="entry name" value="Ser_caboxypep_ser_AS"/>
</dbReference>
<dbReference type="GO" id="GO:0031647">
    <property type="term" value="P:regulation of protein stability"/>
    <property type="evidence" value="ECO:0007669"/>
    <property type="project" value="UniProtKB-ARBA"/>
</dbReference>
<dbReference type="PANTHER" id="PTHR11802:SF113">
    <property type="entry name" value="SERINE CARBOXYPEPTIDASE CTSA-4.1"/>
    <property type="match status" value="1"/>
</dbReference>
<evidence type="ECO:0000256" key="4">
    <source>
        <dbReference type="ARBA" id="ARBA00022729"/>
    </source>
</evidence>
<evidence type="ECO:0000256" key="1">
    <source>
        <dbReference type="ARBA" id="ARBA00009431"/>
    </source>
</evidence>
<dbReference type="AlphaFoldDB" id="A0AAF3F4V6"/>
<keyword evidence="3 7" id="KW-0645">Protease</keyword>
<feature type="chain" id="PRO_5041769541" description="Carboxypeptidase" evidence="7">
    <location>
        <begin position="18"/>
        <end position="468"/>
    </location>
</feature>
<dbReference type="EC" id="3.4.16.-" evidence="7"/>
<evidence type="ECO:0000313" key="8">
    <source>
        <dbReference type="Proteomes" id="UP000887575"/>
    </source>
</evidence>
<feature type="signal peptide" evidence="7">
    <location>
        <begin position="1"/>
        <end position="17"/>
    </location>
</feature>
<keyword evidence="5 7" id="KW-0378">Hydrolase</keyword>
<evidence type="ECO:0000313" key="9">
    <source>
        <dbReference type="WBParaSite" id="MBELARI_LOCUS21578"/>
    </source>
</evidence>
<sequence>MFRLIIFGFSLLISIIAWPDQDKIPPLPLINFTVNFQQYSGYLQASATKRFHYWFTFSQRDYTRDPVILWLNGGPGCSSLEGLLEELGPFKIGDKASVVYANPYSWNKFASVVFIESPAGVGFSYSTDQNVTTDDDEVAQNNYDALIDFFNKFPDFRDRDFYITGESYAGVYLPMVGAKIVKDKQNFPNFKGMAIGNGALNWPNNYGTMVPLYYYHALVRQELWDTIAGKCCNNDMVNCPVFTLFKTNPGCRTMLIELLDGTDELDPYNLYSSCYLDGSTNSKRNHIERHYRKMIDRPLRSIKKRPGVPLCAQDTNTETYLARRDVRQALHIPGLLPDWQECSDPVEQAYGTTHFDMTPEFLAVSDSGARVLVYNGDVDTVCNHVMNQNFLTNLNKTILGNETVNAAWYYAMETPNVAGFVTLYSGGIDYVTIRGSGHFVPEDKPKESLQMIYNWINKLDYSIPVPQF</sequence>
<keyword evidence="6" id="KW-0325">Glycoprotein</keyword>
<evidence type="ECO:0000256" key="2">
    <source>
        <dbReference type="ARBA" id="ARBA00022645"/>
    </source>
</evidence>
<keyword evidence="2 7" id="KW-0121">Carboxypeptidase</keyword>
<dbReference type="PROSITE" id="PS00560">
    <property type="entry name" value="CARBOXYPEPT_SER_HIS"/>
    <property type="match status" value="1"/>
</dbReference>
<evidence type="ECO:0000256" key="3">
    <source>
        <dbReference type="ARBA" id="ARBA00022670"/>
    </source>
</evidence>
<dbReference type="PROSITE" id="PS00131">
    <property type="entry name" value="CARBOXYPEPT_SER_SER"/>
    <property type="match status" value="1"/>
</dbReference>
<dbReference type="PANTHER" id="PTHR11802">
    <property type="entry name" value="SERINE PROTEASE FAMILY S10 SERINE CARBOXYPEPTIDASE"/>
    <property type="match status" value="1"/>
</dbReference>
<dbReference type="GO" id="GO:1904715">
    <property type="term" value="P:negative regulation of chaperone-mediated autophagy"/>
    <property type="evidence" value="ECO:0007669"/>
    <property type="project" value="UniProtKB-ARBA"/>
</dbReference>
<dbReference type="Proteomes" id="UP000887575">
    <property type="component" value="Unassembled WGS sequence"/>
</dbReference>
<dbReference type="FunFam" id="3.40.50.1820:FF:000335">
    <property type="entry name" value="Carboxypeptidase"/>
    <property type="match status" value="1"/>
</dbReference>
<evidence type="ECO:0000256" key="5">
    <source>
        <dbReference type="ARBA" id="ARBA00022801"/>
    </source>
</evidence>
<proteinExistence type="inferred from homology"/>
<dbReference type="WBParaSite" id="MBELARI_LOCUS21578">
    <property type="protein sequence ID" value="MBELARI_LOCUS21578"/>
    <property type="gene ID" value="MBELARI_LOCUS21578"/>
</dbReference>
<dbReference type="SUPFAM" id="SSF53474">
    <property type="entry name" value="alpha/beta-Hydrolases"/>
    <property type="match status" value="1"/>
</dbReference>
<name>A0AAF3F4V6_9BILA</name>
<evidence type="ECO:0000256" key="7">
    <source>
        <dbReference type="RuleBase" id="RU361156"/>
    </source>
</evidence>
<comment type="similarity">
    <text evidence="1 7">Belongs to the peptidase S10 family.</text>
</comment>
<dbReference type="GO" id="GO:0004185">
    <property type="term" value="F:serine-type carboxypeptidase activity"/>
    <property type="evidence" value="ECO:0007669"/>
    <property type="project" value="UniProtKB-UniRule"/>
</dbReference>
<dbReference type="PRINTS" id="PR00724">
    <property type="entry name" value="CRBOXYPTASEC"/>
</dbReference>
<keyword evidence="8" id="KW-1185">Reference proteome</keyword>
<organism evidence="8 9">
    <name type="scientific">Mesorhabditis belari</name>
    <dbReference type="NCBI Taxonomy" id="2138241"/>
    <lineage>
        <taxon>Eukaryota</taxon>
        <taxon>Metazoa</taxon>
        <taxon>Ecdysozoa</taxon>
        <taxon>Nematoda</taxon>
        <taxon>Chromadorea</taxon>
        <taxon>Rhabditida</taxon>
        <taxon>Rhabditina</taxon>
        <taxon>Rhabditomorpha</taxon>
        <taxon>Rhabditoidea</taxon>
        <taxon>Rhabditidae</taxon>
        <taxon>Mesorhabditinae</taxon>
        <taxon>Mesorhabditis</taxon>
    </lineage>
</organism>
<dbReference type="InterPro" id="IPR033124">
    <property type="entry name" value="Ser_caboxypep_his_AS"/>
</dbReference>
<dbReference type="Pfam" id="PF00450">
    <property type="entry name" value="Peptidase_S10"/>
    <property type="match status" value="1"/>
</dbReference>
<dbReference type="GO" id="GO:0006508">
    <property type="term" value="P:proteolysis"/>
    <property type="evidence" value="ECO:0007669"/>
    <property type="project" value="UniProtKB-KW"/>
</dbReference>
<dbReference type="InterPro" id="IPR029058">
    <property type="entry name" value="AB_hydrolase_fold"/>
</dbReference>
<keyword evidence="4 7" id="KW-0732">Signal</keyword>